<evidence type="ECO:0000256" key="1">
    <source>
        <dbReference type="ARBA" id="ARBA00009428"/>
    </source>
</evidence>
<dbReference type="RefSeq" id="WP_076758731.1">
    <property type="nucleotide sequence ID" value="NZ_FTPL01000003.1"/>
</dbReference>
<reference evidence="4" key="1">
    <citation type="submission" date="2017-01" db="EMBL/GenBank/DDBJ databases">
        <authorList>
            <person name="Varghese N."/>
            <person name="Submissions S."/>
        </authorList>
    </citation>
    <scope>NUCLEOTIDE SEQUENCE [LARGE SCALE GENOMIC DNA]</scope>
    <source>
        <strain evidence="4">MNA4</strain>
    </source>
</reference>
<sequence>MELLAIVGSLRKRSYNLRLAHTVRERFADRFTLQIADIGSLPFFNEDLEESPPEAVEQFRGQIARADGVFIITPEYNWSVPGVLKNAIDWASRGSRPLIGKPVMVMGVSNGVVGTLRSQLHMREILASAGVRAAVLPPAGNEVLIRTGGDKFDGEKGLLADEDTLAFIDRKVGSFLGFIEDAAVPSGLK</sequence>
<dbReference type="Pfam" id="PF03358">
    <property type="entry name" value="FMN_red"/>
    <property type="match status" value="1"/>
</dbReference>
<evidence type="ECO:0000313" key="3">
    <source>
        <dbReference type="EMBL" id="SIT87396.1"/>
    </source>
</evidence>
<dbReference type="GO" id="GO:0005829">
    <property type="term" value="C:cytosol"/>
    <property type="evidence" value="ECO:0007669"/>
    <property type="project" value="TreeGrafter"/>
</dbReference>
<dbReference type="AlphaFoldDB" id="A0A1U7PR15"/>
<dbReference type="OrthoDB" id="9812295at2"/>
<keyword evidence="4" id="KW-1185">Reference proteome</keyword>
<name>A0A1U7PR15_9BACI</name>
<protein>
    <submittedName>
        <fullName evidence="3">NAD(P)H-dependent FMN reductase</fullName>
    </submittedName>
</protein>
<dbReference type="Gene3D" id="3.40.50.360">
    <property type="match status" value="1"/>
</dbReference>
<dbReference type="InterPro" id="IPR005025">
    <property type="entry name" value="FMN_Rdtase-like_dom"/>
</dbReference>
<feature type="domain" description="NADPH-dependent FMN reductase-like" evidence="2">
    <location>
        <begin position="1"/>
        <end position="138"/>
    </location>
</feature>
<dbReference type="InterPro" id="IPR050712">
    <property type="entry name" value="NAD(P)H-dep_reductase"/>
</dbReference>
<dbReference type="Proteomes" id="UP000187550">
    <property type="component" value="Unassembled WGS sequence"/>
</dbReference>
<organism evidence="3 4">
    <name type="scientific">Edaphobacillus lindanitolerans</name>
    <dbReference type="NCBI Taxonomy" id="550447"/>
    <lineage>
        <taxon>Bacteria</taxon>
        <taxon>Bacillati</taxon>
        <taxon>Bacillota</taxon>
        <taxon>Bacilli</taxon>
        <taxon>Bacillales</taxon>
        <taxon>Bacillaceae</taxon>
        <taxon>Edaphobacillus</taxon>
    </lineage>
</organism>
<comment type="similarity">
    <text evidence="1">Belongs to the azoreductase type 2 family.</text>
</comment>
<evidence type="ECO:0000259" key="2">
    <source>
        <dbReference type="Pfam" id="PF03358"/>
    </source>
</evidence>
<gene>
    <name evidence="3" type="ORF">SAMN05428946_2084</name>
</gene>
<dbReference type="SUPFAM" id="SSF52218">
    <property type="entry name" value="Flavoproteins"/>
    <property type="match status" value="1"/>
</dbReference>
<dbReference type="GO" id="GO:0010181">
    <property type="term" value="F:FMN binding"/>
    <property type="evidence" value="ECO:0007669"/>
    <property type="project" value="TreeGrafter"/>
</dbReference>
<dbReference type="STRING" id="550447.SAMN05428946_2084"/>
<dbReference type="InterPro" id="IPR029039">
    <property type="entry name" value="Flavoprotein-like_sf"/>
</dbReference>
<dbReference type="GO" id="GO:0016491">
    <property type="term" value="F:oxidoreductase activity"/>
    <property type="evidence" value="ECO:0007669"/>
    <property type="project" value="InterPro"/>
</dbReference>
<dbReference type="EMBL" id="FTPL01000003">
    <property type="protein sequence ID" value="SIT87396.1"/>
    <property type="molecule type" value="Genomic_DNA"/>
</dbReference>
<dbReference type="PANTHER" id="PTHR30543:SF21">
    <property type="entry name" value="NAD(P)H-DEPENDENT FMN REDUCTASE LOT6"/>
    <property type="match status" value="1"/>
</dbReference>
<evidence type="ECO:0000313" key="4">
    <source>
        <dbReference type="Proteomes" id="UP000187550"/>
    </source>
</evidence>
<accession>A0A1U7PR15</accession>
<proteinExistence type="inferred from homology"/>
<dbReference type="PANTHER" id="PTHR30543">
    <property type="entry name" value="CHROMATE REDUCTASE"/>
    <property type="match status" value="1"/>
</dbReference>